<dbReference type="FunFam" id="3.90.79.10:FF:000016">
    <property type="entry name" value="ADP-sugar pyrophosphatase isoform X1"/>
    <property type="match status" value="1"/>
</dbReference>
<evidence type="ECO:0000256" key="2">
    <source>
        <dbReference type="ARBA" id="ARBA00022801"/>
    </source>
</evidence>
<dbReference type="InterPro" id="IPR000086">
    <property type="entry name" value="NUDIX_hydrolase_dom"/>
</dbReference>
<dbReference type="Gene3D" id="3.90.79.10">
    <property type="entry name" value="Nucleoside Triphosphate Pyrophosphohydrolase"/>
    <property type="match status" value="1"/>
</dbReference>
<dbReference type="GO" id="GO:0017110">
    <property type="term" value="F:nucleoside diphosphate phosphatase activity"/>
    <property type="evidence" value="ECO:0007669"/>
    <property type="project" value="UniProtKB-ARBA"/>
</dbReference>
<keyword evidence="15" id="KW-1185">Reference proteome</keyword>
<dbReference type="Proteomes" id="UP001347796">
    <property type="component" value="Unassembled WGS sequence"/>
</dbReference>
<dbReference type="CDD" id="cd18888">
    <property type="entry name" value="NUDIX_ADPRase_Nudt5"/>
    <property type="match status" value="1"/>
</dbReference>
<evidence type="ECO:0000256" key="10">
    <source>
        <dbReference type="ARBA" id="ARBA00077853"/>
    </source>
</evidence>
<comment type="catalytic activity">
    <reaction evidence="3">
        <text>ADP-D-ribose + H2O = D-ribose 5-phosphate + AMP + 2 H(+)</text>
        <dbReference type="Rhea" id="RHEA:10412"/>
        <dbReference type="ChEBI" id="CHEBI:15377"/>
        <dbReference type="ChEBI" id="CHEBI:15378"/>
        <dbReference type="ChEBI" id="CHEBI:57967"/>
        <dbReference type="ChEBI" id="CHEBI:78346"/>
        <dbReference type="ChEBI" id="CHEBI:456215"/>
        <dbReference type="EC" id="3.6.1.13"/>
    </reaction>
</comment>
<comment type="caution">
    <text evidence="14">The sequence shown here is derived from an EMBL/GenBank/DDBJ whole genome shotgun (WGS) entry which is preliminary data.</text>
</comment>
<dbReference type="PANTHER" id="PTHR11839:SF1">
    <property type="entry name" value="ADP-SUGAR PYROPHOSPHATASE"/>
    <property type="match status" value="1"/>
</dbReference>
<evidence type="ECO:0000313" key="14">
    <source>
        <dbReference type="EMBL" id="KAK6176398.1"/>
    </source>
</evidence>
<dbReference type="AlphaFoldDB" id="A0AAN8PJI7"/>
<keyword evidence="2" id="KW-0378">Hydrolase</keyword>
<evidence type="ECO:0000256" key="9">
    <source>
        <dbReference type="ARBA" id="ARBA00071227"/>
    </source>
</evidence>
<evidence type="ECO:0000259" key="13">
    <source>
        <dbReference type="PROSITE" id="PS51462"/>
    </source>
</evidence>
<evidence type="ECO:0000256" key="5">
    <source>
        <dbReference type="ARBA" id="ARBA00051819"/>
    </source>
</evidence>
<dbReference type="SUPFAM" id="SSF55811">
    <property type="entry name" value="Nudix"/>
    <property type="match status" value="1"/>
</dbReference>
<dbReference type="EMBL" id="JAZGQO010000010">
    <property type="protein sequence ID" value="KAK6176398.1"/>
    <property type="molecule type" value="Genomic_DNA"/>
</dbReference>
<sequence>MTQSRWRCKTKFINNVHVFFVFGSKAELNQFETWCQYSVRDSNHFSYCCRRIMNNNKFNSECKFIKQEEVARGNWLSLNNVHYTDPTGKERVWEAVYRTTTTTQSADAVVVIPLLRRSLKYDCIVLVKQYRPPMKNYTLEFPAGLIDKGESPDDCAVRELKEETGYIGRCKHISPATSLDPGVGNTSVVMITVEIDGDNVENKVPTPNLEESEFIEVLVVPLIHMLSKLNEYSKKGYIIDSRVYTYAIAMEQTKNTKPVIPDQEQLEPQIQDEYLK</sequence>
<dbReference type="PANTHER" id="PTHR11839">
    <property type="entry name" value="UDP/ADP-SUGAR PYROPHOSPHATASE"/>
    <property type="match status" value="1"/>
</dbReference>
<dbReference type="EC" id="3.6.1.13" evidence="1"/>
<organism evidence="14 15">
    <name type="scientific">Patella caerulea</name>
    <name type="common">Rayed Mediterranean limpet</name>
    <dbReference type="NCBI Taxonomy" id="87958"/>
    <lineage>
        <taxon>Eukaryota</taxon>
        <taxon>Metazoa</taxon>
        <taxon>Spiralia</taxon>
        <taxon>Lophotrochozoa</taxon>
        <taxon>Mollusca</taxon>
        <taxon>Gastropoda</taxon>
        <taxon>Patellogastropoda</taxon>
        <taxon>Patelloidea</taxon>
        <taxon>Patellidae</taxon>
        <taxon>Patella</taxon>
    </lineage>
</organism>
<dbReference type="PROSITE" id="PS51462">
    <property type="entry name" value="NUDIX"/>
    <property type="match status" value="1"/>
</dbReference>
<evidence type="ECO:0000256" key="3">
    <source>
        <dbReference type="ARBA" id="ARBA00049546"/>
    </source>
</evidence>
<proteinExistence type="predicted"/>
<evidence type="ECO:0000256" key="6">
    <source>
        <dbReference type="ARBA" id="ARBA00065630"/>
    </source>
</evidence>
<gene>
    <name evidence="14" type="ORF">SNE40_014691</name>
</gene>
<dbReference type="InterPro" id="IPR020084">
    <property type="entry name" value="NUDIX_hydrolase_CS"/>
</dbReference>
<evidence type="ECO:0000256" key="4">
    <source>
        <dbReference type="ARBA" id="ARBA00051147"/>
    </source>
</evidence>
<evidence type="ECO:0000256" key="8">
    <source>
        <dbReference type="ARBA" id="ARBA00066488"/>
    </source>
</evidence>
<feature type="domain" description="Nudix hydrolase" evidence="13">
    <location>
        <begin position="105"/>
        <end position="242"/>
    </location>
</feature>
<dbReference type="InterPro" id="IPR015797">
    <property type="entry name" value="NUDIX_hydrolase-like_dom_sf"/>
</dbReference>
<dbReference type="EC" id="2.7.7.96" evidence="8"/>
<comment type="subunit">
    <text evidence="6">Homodimer. Interacts with PARG.</text>
</comment>
<reference evidence="14 15" key="1">
    <citation type="submission" date="2024-01" db="EMBL/GenBank/DDBJ databases">
        <title>The genome of the rayed Mediterranean limpet Patella caerulea (Linnaeus, 1758).</title>
        <authorList>
            <person name="Anh-Thu Weber A."/>
            <person name="Halstead-Nussloch G."/>
        </authorList>
    </citation>
    <scope>NUCLEOTIDE SEQUENCE [LARGE SCALE GENOMIC DNA]</scope>
    <source>
        <strain evidence="14">AATW-2023a</strain>
        <tissue evidence="14">Whole specimen</tissue>
    </source>
</reference>
<comment type="catalytic activity">
    <reaction evidence="5">
        <text>8-oxo-dGDP + H2O = 8-oxo-dGMP + phosphate + H(+)</text>
        <dbReference type="Rhea" id="RHEA:32063"/>
        <dbReference type="ChEBI" id="CHEBI:15377"/>
        <dbReference type="ChEBI" id="CHEBI:15378"/>
        <dbReference type="ChEBI" id="CHEBI:43474"/>
        <dbReference type="ChEBI" id="CHEBI:63224"/>
        <dbReference type="ChEBI" id="CHEBI:63715"/>
        <dbReference type="EC" id="3.6.1.58"/>
    </reaction>
</comment>
<comment type="catalytic activity">
    <reaction evidence="4">
        <text>D-ribose 5-phosphate + ATP + H(+) = ADP-D-ribose + diphosphate</text>
        <dbReference type="Rhea" id="RHEA:50248"/>
        <dbReference type="ChEBI" id="CHEBI:15378"/>
        <dbReference type="ChEBI" id="CHEBI:30616"/>
        <dbReference type="ChEBI" id="CHEBI:33019"/>
        <dbReference type="ChEBI" id="CHEBI:57967"/>
        <dbReference type="ChEBI" id="CHEBI:78346"/>
        <dbReference type="EC" id="2.7.7.96"/>
    </reaction>
</comment>
<accession>A0AAN8PJI7</accession>
<dbReference type="GO" id="GO:0019693">
    <property type="term" value="P:ribose phosphate metabolic process"/>
    <property type="evidence" value="ECO:0007669"/>
    <property type="project" value="TreeGrafter"/>
</dbReference>
<dbReference type="Pfam" id="PF00293">
    <property type="entry name" value="NUDIX"/>
    <property type="match status" value="1"/>
</dbReference>
<evidence type="ECO:0000256" key="7">
    <source>
        <dbReference type="ARBA" id="ARBA00066482"/>
    </source>
</evidence>
<evidence type="ECO:0000256" key="12">
    <source>
        <dbReference type="ARBA" id="ARBA00084011"/>
    </source>
</evidence>
<name>A0AAN8PJI7_PATCE</name>
<dbReference type="PROSITE" id="PS00893">
    <property type="entry name" value="NUDIX_BOX"/>
    <property type="match status" value="1"/>
</dbReference>
<dbReference type="GO" id="GO:0047631">
    <property type="term" value="F:ADP-ribose diphosphatase activity"/>
    <property type="evidence" value="ECO:0007669"/>
    <property type="project" value="UniProtKB-EC"/>
</dbReference>
<protein>
    <recommendedName>
        <fullName evidence="9">ADP-sugar pyrophosphatase</fullName>
        <ecNumber evidence="8">2.7.7.96</ecNumber>
        <ecNumber evidence="1">3.6.1.13</ecNumber>
        <ecNumber evidence="7">3.6.1.58</ecNumber>
    </recommendedName>
    <alternativeName>
        <fullName evidence="12">8-oxo-dGDP phosphatase</fullName>
    </alternativeName>
    <alternativeName>
        <fullName evidence="10">Nuclear ATP-synthesis protein NUDIX5</fullName>
    </alternativeName>
    <alternativeName>
        <fullName evidence="11">Nucleoside diphosphate-linked moiety X motif 5</fullName>
    </alternativeName>
</protein>
<evidence type="ECO:0000256" key="1">
    <source>
        <dbReference type="ARBA" id="ARBA00012453"/>
    </source>
</evidence>
<evidence type="ECO:0000313" key="15">
    <source>
        <dbReference type="Proteomes" id="UP001347796"/>
    </source>
</evidence>
<dbReference type="EC" id="3.6.1.58" evidence="7"/>
<dbReference type="GO" id="GO:0006753">
    <property type="term" value="P:nucleoside phosphate metabolic process"/>
    <property type="evidence" value="ECO:0007669"/>
    <property type="project" value="TreeGrafter"/>
</dbReference>
<evidence type="ECO:0000256" key="11">
    <source>
        <dbReference type="ARBA" id="ARBA00079597"/>
    </source>
</evidence>
<dbReference type="GO" id="GO:0005634">
    <property type="term" value="C:nucleus"/>
    <property type="evidence" value="ECO:0007669"/>
    <property type="project" value="TreeGrafter"/>
</dbReference>